<dbReference type="Proteomes" id="UP001362999">
    <property type="component" value="Unassembled WGS sequence"/>
</dbReference>
<evidence type="ECO:0000313" key="2">
    <source>
        <dbReference type="EMBL" id="KAK7015624.1"/>
    </source>
</evidence>
<dbReference type="AlphaFoldDB" id="A0AAW0AQI3"/>
<protein>
    <recommendedName>
        <fullName evidence="4">Secreted protein</fullName>
    </recommendedName>
</protein>
<dbReference type="EMBL" id="JAWWNJ010000053">
    <property type="protein sequence ID" value="KAK7015624.1"/>
    <property type="molecule type" value="Genomic_DNA"/>
</dbReference>
<proteinExistence type="predicted"/>
<keyword evidence="1" id="KW-0732">Signal</keyword>
<accession>A0AAW0AQI3</accession>
<name>A0AAW0AQI3_9AGAR</name>
<reference evidence="2 3" key="1">
    <citation type="journal article" date="2024" name="J Genomics">
        <title>Draft genome sequencing and assembly of Favolaschia claudopus CIRM-BRFM 2984 isolated from oak limbs.</title>
        <authorList>
            <person name="Navarro D."/>
            <person name="Drula E."/>
            <person name="Chaduli D."/>
            <person name="Cazenave R."/>
            <person name="Ahrendt S."/>
            <person name="Wang J."/>
            <person name="Lipzen A."/>
            <person name="Daum C."/>
            <person name="Barry K."/>
            <person name="Grigoriev I.V."/>
            <person name="Favel A."/>
            <person name="Rosso M.N."/>
            <person name="Martin F."/>
        </authorList>
    </citation>
    <scope>NUCLEOTIDE SEQUENCE [LARGE SCALE GENOMIC DNA]</scope>
    <source>
        <strain evidence="2 3">CIRM-BRFM 2984</strain>
    </source>
</reference>
<organism evidence="2 3">
    <name type="scientific">Favolaschia claudopus</name>
    <dbReference type="NCBI Taxonomy" id="2862362"/>
    <lineage>
        <taxon>Eukaryota</taxon>
        <taxon>Fungi</taxon>
        <taxon>Dikarya</taxon>
        <taxon>Basidiomycota</taxon>
        <taxon>Agaricomycotina</taxon>
        <taxon>Agaricomycetes</taxon>
        <taxon>Agaricomycetidae</taxon>
        <taxon>Agaricales</taxon>
        <taxon>Marasmiineae</taxon>
        <taxon>Mycenaceae</taxon>
        <taxon>Favolaschia</taxon>
    </lineage>
</organism>
<evidence type="ECO:0008006" key="4">
    <source>
        <dbReference type="Google" id="ProtNLM"/>
    </source>
</evidence>
<feature type="non-terminal residue" evidence="2">
    <location>
        <position position="79"/>
    </location>
</feature>
<feature type="signal peptide" evidence="1">
    <location>
        <begin position="1"/>
        <end position="32"/>
    </location>
</feature>
<feature type="chain" id="PRO_5043575425" description="Secreted protein" evidence="1">
    <location>
        <begin position="33"/>
        <end position="79"/>
    </location>
</feature>
<keyword evidence="3" id="KW-1185">Reference proteome</keyword>
<sequence>MPHHVSGSLSRMFSYARIFWSIFLAQLHYVTPAPPSRAVWSFARFLRQFLHSSPHIAQKYWSRHILGRSTAQRMSREAG</sequence>
<comment type="caution">
    <text evidence="2">The sequence shown here is derived from an EMBL/GenBank/DDBJ whole genome shotgun (WGS) entry which is preliminary data.</text>
</comment>
<evidence type="ECO:0000313" key="3">
    <source>
        <dbReference type="Proteomes" id="UP001362999"/>
    </source>
</evidence>
<evidence type="ECO:0000256" key="1">
    <source>
        <dbReference type="SAM" id="SignalP"/>
    </source>
</evidence>
<gene>
    <name evidence="2" type="ORF">R3P38DRAFT_2995651</name>
</gene>